<comment type="caution">
    <text evidence="2">The sequence shown here is derived from an EMBL/GenBank/DDBJ whole genome shotgun (WGS) entry which is preliminary data.</text>
</comment>
<keyword evidence="1" id="KW-1133">Transmembrane helix</keyword>
<dbReference type="AlphaFoldDB" id="A0AA86TGZ3"/>
<reference evidence="2" key="1">
    <citation type="submission" date="2023-06" db="EMBL/GenBank/DDBJ databases">
        <authorList>
            <person name="Kurt Z."/>
        </authorList>
    </citation>
    <scope>NUCLEOTIDE SEQUENCE</scope>
</reference>
<keyword evidence="1" id="KW-0812">Transmembrane</keyword>
<feature type="transmembrane region" description="Helical" evidence="1">
    <location>
        <begin position="28"/>
        <end position="46"/>
    </location>
</feature>
<reference evidence="3 4" key="2">
    <citation type="submission" date="2024-07" db="EMBL/GenBank/DDBJ databases">
        <authorList>
            <person name="Akdeniz Z."/>
        </authorList>
    </citation>
    <scope>NUCLEOTIDE SEQUENCE [LARGE SCALE GENOMIC DNA]</scope>
</reference>
<dbReference type="EMBL" id="CAXDID020000149">
    <property type="protein sequence ID" value="CAL6041223.1"/>
    <property type="molecule type" value="Genomic_DNA"/>
</dbReference>
<dbReference type="EMBL" id="CATOUU010000154">
    <property type="protein sequence ID" value="CAI9918264.1"/>
    <property type="molecule type" value="Genomic_DNA"/>
</dbReference>
<sequence>MTTLLLNLFNVSIHHMQIGIPLKQVSKIMIIIVLNVFCGMFLGGCFHQAKRILSSFKFIAGSVFCLSAILYLASFSLYTVNQPKPACQKLQPFMFYLSNNEVMQKRQILQRSVSQTCFGLFITSFVISFISKNIYLVIVFGTLLDISIIVDSVFQTRNEIVVYKYLVDNLCKKRESIKVDDYYGETPAISETEFKSEMLV</sequence>
<name>A0AA86TGZ3_9EUKA</name>
<proteinExistence type="predicted"/>
<dbReference type="Proteomes" id="UP001642409">
    <property type="component" value="Unassembled WGS sequence"/>
</dbReference>
<keyword evidence="4" id="KW-1185">Reference proteome</keyword>
<evidence type="ECO:0000313" key="4">
    <source>
        <dbReference type="Proteomes" id="UP001642409"/>
    </source>
</evidence>
<keyword evidence="1" id="KW-0472">Membrane</keyword>
<evidence type="ECO:0000313" key="2">
    <source>
        <dbReference type="EMBL" id="CAI9918264.1"/>
    </source>
</evidence>
<gene>
    <name evidence="3" type="ORF">HINF_LOCUS38876</name>
    <name evidence="2" type="ORF">HINF_LOCUS5909</name>
</gene>
<protein>
    <submittedName>
        <fullName evidence="3">Hypothetical_protein</fullName>
    </submittedName>
</protein>
<feature type="transmembrane region" description="Helical" evidence="1">
    <location>
        <begin position="58"/>
        <end position="80"/>
    </location>
</feature>
<accession>A0AA86TGZ3</accession>
<organism evidence="2">
    <name type="scientific">Hexamita inflata</name>
    <dbReference type="NCBI Taxonomy" id="28002"/>
    <lineage>
        <taxon>Eukaryota</taxon>
        <taxon>Metamonada</taxon>
        <taxon>Diplomonadida</taxon>
        <taxon>Hexamitidae</taxon>
        <taxon>Hexamitinae</taxon>
        <taxon>Hexamita</taxon>
    </lineage>
</organism>
<evidence type="ECO:0000313" key="3">
    <source>
        <dbReference type="EMBL" id="CAL6041223.1"/>
    </source>
</evidence>
<evidence type="ECO:0000256" key="1">
    <source>
        <dbReference type="SAM" id="Phobius"/>
    </source>
</evidence>